<accession>A0A6J6PWB5</accession>
<dbReference type="GO" id="GO:0016758">
    <property type="term" value="F:hexosyltransferase activity"/>
    <property type="evidence" value="ECO:0007669"/>
    <property type="project" value="TreeGrafter"/>
</dbReference>
<dbReference type="CDD" id="cd03801">
    <property type="entry name" value="GT4_PimA-like"/>
    <property type="match status" value="1"/>
</dbReference>
<name>A0A6J6PWB5_9ZZZZ</name>
<evidence type="ECO:0000259" key="2">
    <source>
        <dbReference type="Pfam" id="PF13579"/>
    </source>
</evidence>
<dbReference type="AlphaFoldDB" id="A0A6J6PWB5"/>
<organism evidence="4">
    <name type="scientific">freshwater metagenome</name>
    <dbReference type="NCBI Taxonomy" id="449393"/>
    <lineage>
        <taxon>unclassified sequences</taxon>
        <taxon>metagenomes</taxon>
        <taxon>ecological metagenomes</taxon>
    </lineage>
</organism>
<dbReference type="InterPro" id="IPR028098">
    <property type="entry name" value="Glyco_trans_4-like_N"/>
</dbReference>
<protein>
    <submittedName>
        <fullName evidence="4">Unannotated protein</fullName>
    </submittedName>
</protein>
<dbReference type="InterPro" id="IPR001296">
    <property type="entry name" value="Glyco_trans_1"/>
</dbReference>
<evidence type="ECO:0000259" key="1">
    <source>
        <dbReference type="Pfam" id="PF00534"/>
    </source>
</evidence>
<dbReference type="PANTHER" id="PTHR45947">
    <property type="entry name" value="SULFOQUINOVOSYL TRANSFERASE SQD2"/>
    <property type="match status" value="1"/>
</dbReference>
<reference evidence="4" key="1">
    <citation type="submission" date="2020-05" db="EMBL/GenBank/DDBJ databases">
        <authorList>
            <person name="Chiriac C."/>
            <person name="Salcher M."/>
            <person name="Ghai R."/>
            <person name="Kavagutti S V."/>
        </authorList>
    </citation>
    <scope>NUCLEOTIDE SEQUENCE</scope>
</reference>
<dbReference type="EMBL" id="CAEZWB010000031">
    <property type="protein sequence ID" value="CAB4643383.1"/>
    <property type="molecule type" value="Genomic_DNA"/>
</dbReference>
<evidence type="ECO:0000313" key="3">
    <source>
        <dbReference type="EMBL" id="CAB4643383.1"/>
    </source>
</evidence>
<feature type="domain" description="Glycosyltransferase subfamily 4-like N-terminal" evidence="2">
    <location>
        <begin position="11"/>
        <end position="155"/>
    </location>
</feature>
<dbReference type="Pfam" id="PF13579">
    <property type="entry name" value="Glyco_trans_4_4"/>
    <property type="match status" value="1"/>
</dbReference>
<sequence>MVSPYSVSVPGGVQAQVMGLARELRRIGHEVRVLAPCDGPPPEPFVTPLGKSLPTAANGSVAPLAPDPSAALRTIRALNDEAFDIIHLHEPIAPGPTATALLLQLAPTVGTFHAAGDSSSYRVLNKTARWAADQLSTRVAVSASAKELAHRYLGGNYTVLFNGIETERYRRPAVERSSEPTVFFVGRHEPRKGLEVLLDAMSDLPLNARLWVASDGEGIDELKTRFQGDRRIEWLGRISEEDKLDRLARCTVFCAPSLRGESFGIVLLEAMAAGAALVASAIDGYINVATNEKDALLVPPGDAQQLAAAINKVISNAQLRANITTEGHLRAQQFSMSVLAEKYVDIYRKLLQSEASNELQVRPNRLVSLFPDRLLRRPWSSRS</sequence>
<dbReference type="InterPro" id="IPR050194">
    <property type="entry name" value="Glycosyltransferase_grp1"/>
</dbReference>
<dbReference type="PANTHER" id="PTHR45947:SF3">
    <property type="entry name" value="SULFOQUINOVOSYL TRANSFERASE SQD2"/>
    <property type="match status" value="1"/>
</dbReference>
<gene>
    <name evidence="3" type="ORF">UFOPK2166_00385</name>
    <name evidence="4" type="ORF">UFOPK2657_00090</name>
</gene>
<proteinExistence type="predicted"/>
<dbReference type="Gene3D" id="3.40.50.2000">
    <property type="entry name" value="Glycogen Phosphorylase B"/>
    <property type="match status" value="2"/>
</dbReference>
<evidence type="ECO:0000313" key="4">
    <source>
        <dbReference type="EMBL" id="CAB4702886.1"/>
    </source>
</evidence>
<dbReference type="Pfam" id="PF00534">
    <property type="entry name" value="Glycos_transf_1"/>
    <property type="match status" value="1"/>
</dbReference>
<feature type="domain" description="Glycosyl transferase family 1" evidence="1">
    <location>
        <begin position="167"/>
        <end position="327"/>
    </location>
</feature>
<dbReference type="EMBL" id="CAEZYG010000007">
    <property type="protein sequence ID" value="CAB4702886.1"/>
    <property type="molecule type" value="Genomic_DNA"/>
</dbReference>
<dbReference type="SUPFAM" id="SSF53756">
    <property type="entry name" value="UDP-Glycosyltransferase/glycogen phosphorylase"/>
    <property type="match status" value="1"/>
</dbReference>